<dbReference type="SUPFAM" id="SSF53137">
    <property type="entry name" value="Translational machinery components"/>
    <property type="match status" value="1"/>
</dbReference>
<dbReference type="InterPro" id="IPR036967">
    <property type="entry name" value="Ribosomal_uS11_sf"/>
</dbReference>
<dbReference type="GO" id="GO:0003735">
    <property type="term" value="F:structural constituent of ribosome"/>
    <property type="evidence" value="ECO:0007669"/>
    <property type="project" value="InterPro"/>
</dbReference>
<evidence type="ECO:0000256" key="1">
    <source>
        <dbReference type="ARBA" id="ARBA00006194"/>
    </source>
</evidence>
<dbReference type="PIRSF" id="PIRSF002131">
    <property type="entry name" value="Ribosomal_S11"/>
    <property type="match status" value="1"/>
</dbReference>
<reference evidence="7 8" key="1">
    <citation type="journal article" date="2016" name="Nat. Commun.">
        <title>Thousands of microbial genomes shed light on interconnected biogeochemical processes in an aquifer system.</title>
        <authorList>
            <person name="Anantharaman K."/>
            <person name="Brown C.T."/>
            <person name="Hug L.A."/>
            <person name="Sharon I."/>
            <person name="Castelle C.J."/>
            <person name="Probst A.J."/>
            <person name="Thomas B.C."/>
            <person name="Singh A."/>
            <person name="Wilkins M.J."/>
            <person name="Karaoz U."/>
            <person name="Brodie E.L."/>
            <person name="Williams K.H."/>
            <person name="Hubbard S.S."/>
            <person name="Banfield J.F."/>
        </authorList>
    </citation>
    <scope>NUCLEOTIDE SEQUENCE [LARGE SCALE GENOMIC DNA]</scope>
</reference>
<evidence type="ECO:0000313" key="7">
    <source>
        <dbReference type="EMBL" id="OGK04628.1"/>
    </source>
</evidence>
<dbReference type="EMBL" id="MFYX01000067">
    <property type="protein sequence ID" value="OGK04628.1"/>
    <property type="molecule type" value="Genomic_DNA"/>
</dbReference>
<dbReference type="GO" id="GO:1990904">
    <property type="term" value="C:ribonucleoprotein complex"/>
    <property type="evidence" value="ECO:0007669"/>
    <property type="project" value="UniProtKB-KW"/>
</dbReference>
<name>A0A1F7FDB3_UNCRA</name>
<dbReference type="GO" id="GO:0006412">
    <property type="term" value="P:translation"/>
    <property type="evidence" value="ECO:0007669"/>
    <property type="project" value="UniProtKB-UniRule"/>
</dbReference>
<dbReference type="NCBIfam" id="NF003698">
    <property type="entry name" value="PRK05309.1"/>
    <property type="match status" value="1"/>
</dbReference>
<dbReference type="GO" id="GO:0019843">
    <property type="term" value="F:rRNA binding"/>
    <property type="evidence" value="ECO:0007669"/>
    <property type="project" value="UniProtKB-UniRule"/>
</dbReference>
<keyword evidence="3 6" id="KW-0694">RNA-binding</keyword>
<dbReference type="PANTHER" id="PTHR11759">
    <property type="entry name" value="40S RIBOSOMAL PROTEIN S14/30S RIBOSOMAL PROTEIN S11"/>
    <property type="match status" value="1"/>
</dbReference>
<comment type="subunit">
    <text evidence="6">Part of the 30S ribosomal subunit. Interacts with proteins S7 and S18. Binds to IF-3.</text>
</comment>
<protein>
    <recommendedName>
        <fullName evidence="6">Small ribosomal subunit protein uS11</fullName>
    </recommendedName>
</protein>
<keyword evidence="5 6" id="KW-0687">Ribonucleoprotein</keyword>
<evidence type="ECO:0000256" key="4">
    <source>
        <dbReference type="ARBA" id="ARBA00022980"/>
    </source>
</evidence>
<dbReference type="InterPro" id="IPR001971">
    <property type="entry name" value="Ribosomal_uS11"/>
</dbReference>
<evidence type="ECO:0000256" key="5">
    <source>
        <dbReference type="ARBA" id="ARBA00023274"/>
    </source>
</evidence>
<gene>
    <name evidence="6" type="primary">rpsK</name>
    <name evidence="7" type="ORF">A2519_20840</name>
</gene>
<organism evidence="7 8">
    <name type="scientific">Candidatus Raymondbacteria bacterium RIFOXYD12_FULL_49_13</name>
    <dbReference type="NCBI Taxonomy" id="1817890"/>
    <lineage>
        <taxon>Bacteria</taxon>
        <taxon>Raymondiibacteriota</taxon>
    </lineage>
</organism>
<dbReference type="GO" id="GO:0005840">
    <property type="term" value="C:ribosome"/>
    <property type="evidence" value="ECO:0007669"/>
    <property type="project" value="UniProtKB-KW"/>
</dbReference>
<dbReference type="Pfam" id="PF00411">
    <property type="entry name" value="Ribosomal_S11"/>
    <property type="match status" value="1"/>
</dbReference>
<accession>A0A1F7FDB3</accession>
<dbReference type="InterPro" id="IPR019981">
    <property type="entry name" value="Ribosomal_uS11_bac-type"/>
</dbReference>
<keyword evidence="4 6" id="KW-0689">Ribosomal protein</keyword>
<proteinExistence type="inferred from homology"/>
<sequence length="132" mass="14007">MTTTVTQKKEVKKTKKRVEVAGVAHIRATFNNTIISIANPNGEVVAWASSGRAGFKGSRKSMPYAATVAAEGVAKAALDAGMKKVDVHIRGGGAGRESAVRALKAAGLEILSLKDFTAIPHNGCRRPKRRRI</sequence>
<dbReference type="NCBIfam" id="TIGR03632">
    <property type="entry name" value="uS11_bact"/>
    <property type="match status" value="1"/>
</dbReference>
<evidence type="ECO:0000256" key="2">
    <source>
        <dbReference type="ARBA" id="ARBA00022730"/>
    </source>
</evidence>
<comment type="caution">
    <text evidence="7">The sequence shown here is derived from an EMBL/GenBank/DDBJ whole genome shotgun (WGS) entry which is preliminary data.</text>
</comment>
<evidence type="ECO:0000313" key="8">
    <source>
        <dbReference type="Proteomes" id="UP000179243"/>
    </source>
</evidence>
<dbReference type="AlphaFoldDB" id="A0A1F7FDB3"/>
<evidence type="ECO:0000256" key="3">
    <source>
        <dbReference type="ARBA" id="ARBA00022884"/>
    </source>
</evidence>
<dbReference type="HAMAP" id="MF_01310">
    <property type="entry name" value="Ribosomal_uS11"/>
    <property type="match status" value="1"/>
</dbReference>
<dbReference type="Proteomes" id="UP000179243">
    <property type="component" value="Unassembled WGS sequence"/>
</dbReference>
<evidence type="ECO:0000256" key="6">
    <source>
        <dbReference type="HAMAP-Rule" id="MF_01310"/>
    </source>
</evidence>
<comment type="similarity">
    <text evidence="1 6">Belongs to the universal ribosomal protein uS11 family.</text>
</comment>
<dbReference type="Gene3D" id="3.30.420.80">
    <property type="entry name" value="Ribosomal protein S11"/>
    <property type="match status" value="1"/>
</dbReference>
<keyword evidence="2 6" id="KW-0699">rRNA-binding</keyword>
<comment type="function">
    <text evidence="6">Located on the platform of the 30S subunit, it bridges several disparate RNA helices of the 16S rRNA. Forms part of the Shine-Dalgarno cleft in the 70S ribosome.</text>
</comment>